<reference evidence="2 3" key="1">
    <citation type="submission" date="2021-03" db="EMBL/GenBank/DDBJ databases">
        <title>Genomic Encyclopedia of Type Strains, Phase III (KMG-III): the genomes of soil and plant-associated and newly described type strains.</title>
        <authorList>
            <person name="Whitman W."/>
        </authorList>
    </citation>
    <scope>NUCLEOTIDE SEQUENCE [LARGE SCALE GENOMIC DNA]</scope>
    <source>
        <strain evidence="2 3">IMMIB AFH-6</strain>
    </source>
</reference>
<evidence type="ECO:0000256" key="1">
    <source>
        <dbReference type="SAM" id="SignalP"/>
    </source>
</evidence>
<gene>
    <name evidence="2" type="ORF">J2851_005260</name>
</gene>
<feature type="chain" id="PRO_5045798312" evidence="1">
    <location>
        <begin position="26"/>
        <end position="51"/>
    </location>
</feature>
<dbReference type="Proteomes" id="UP000781958">
    <property type="component" value="Unassembled WGS sequence"/>
</dbReference>
<protein>
    <submittedName>
        <fullName evidence="2">Uncharacterized protein</fullName>
    </submittedName>
</protein>
<keyword evidence="1" id="KW-0732">Signal</keyword>
<accession>A0ABS4SVN9</accession>
<name>A0ABS4SVN9_9PROT</name>
<dbReference type="RefSeq" id="WP_209769962.1">
    <property type="nucleotide sequence ID" value="NZ_JAGINP010000022.1"/>
</dbReference>
<comment type="caution">
    <text evidence="2">The sequence shown here is derived from an EMBL/GenBank/DDBJ whole genome shotgun (WGS) entry which is preliminary data.</text>
</comment>
<organism evidence="2 3">
    <name type="scientific">Azospirillum rugosum</name>
    <dbReference type="NCBI Taxonomy" id="416170"/>
    <lineage>
        <taxon>Bacteria</taxon>
        <taxon>Pseudomonadati</taxon>
        <taxon>Pseudomonadota</taxon>
        <taxon>Alphaproteobacteria</taxon>
        <taxon>Rhodospirillales</taxon>
        <taxon>Azospirillaceae</taxon>
        <taxon>Azospirillum</taxon>
    </lineage>
</organism>
<feature type="signal peptide" evidence="1">
    <location>
        <begin position="1"/>
        <end position="25"/>
    </location>
</feature>
<sequence length="51" mass="5034">MIRRMMIQAAAAALLVALAAFSFQAVTMGQGVAGTAGALLSVLSGGGHDDD</sequence>
<evidence type="ECO:0000313" key="2">
    <source>
        <dbReference type="EMBL" id="MBP2295450.1"/>
    </source>
</evidence>
<proteinExistence type="predicted"/>
<evidence type="ECO:0000313" key="3">
    <source>
        <dbReference type="Proteomes" id="UP000781958"/>
    </source>
</evidence>
<keyword evidence="3" id="KW-1185">Reference proteome</keyword>
<dbReference type="EMBL" id="JAGINP010000022">
    <property type="protein sequence ID" value="MBP2295450.1"/>
    <property type="molecule type" value="Genomic_DNA"/>
</dbReference>